<evidence type="ECO:0000256" key="7">
    <source>
        <dbReference type="ARBA" id="ARBA00022842"/>
    </source>
</evidence>
<reference evidence="12 13" key="2">
    <citation type="submission" date="2019-09" db="EMBL/GenBank/DDBJ databases">
        <title>Complete Genome Sequence and Methylome Analysis of free living Spirochaetas.</title>
        <authorList>
            <person name="Leshcheva N."/>
            <person name="Mikheeva N."/>
        </authorList>
    </citation>
    <scope>NUCLEOTIDE SEQUENCE [LARGE SCALE GENOMIC DNA]</scope>
    <source>
        <strain evidence="12 13">P</strain>
    </source>
</reference>
<dbReference type="Gene3D" id="3.30.1330.10">
    <property type="entry name" value="PurM-like, N-terminal domain"/>
    <property type="match status" value="1"/>
</dbReference>
<evidence type="ECO:0000313" key="12">
    <source>
        <dbReference type="EMBL" id="QEN04443.1"/>
    </source>
</evidence>
<dbReference type="CDD" id="cd02195">
    <property type="entry name" value="SelD"/>
    <property type="match status" value="1"/>
</dbReference>
<dbReference type="NCBIfam" id="TIGR00476">
    <property type="entry name" value="selD"/>
    <property type="match status" value="1"/>
</dbReference>
<feature type="binding site" description="in other chain" evidence="9">
    <location>
        <position position="18"/>
    </location>
    <ligand>
        <name>ATP</name>
        <dbReference type="ChEBI" id="CHEBI:30616"/>
        <note>ligand shared between dimeric partners</note>
    </ligand>
</feature>
<dbReference type="GO" id="GO:0000287">
    <property type="term" value="F:magnesium ion binding"/>
    <property type="evidence" value="ECO:0007669"/>
    <property type="project" value="UniProtKB-UniRule"/>
</dbReference>
<dbReference type="EC" id="2.7.9.3" evidence="9"/>
<dbReference type="InterPro" id="IPR004536">
    <property type="entry name" value="SPS/SelD"/>
</dbReference>
<feature type="binding site" description="in other chain" evidence="9">
    <location>
        <begin position="45"/>
        <end position="47"/>
    </location>
    <ligand>
        <name>ATP</name>
        <dbReference type="ChEBI" id="CHEBI:30616"/>
        <note>ligand shared between dimeric partners</note>
    </ligand>
</feature>
<dbReference type="PIRSF" id="PIRSF036407">
    <property type="entry name" value="Selenphspht_syn"/>
    <property type="match status" value="1"/>
</dbReference>
<dbReference type="InterPro" id="IPR023061">
    <property type="entry name" value="SelD_I"/>
</dbReference>
<dbReference type="GO" id="GO:0004756">
    <property type="term" value="F:selenide, water dikinase activity"/>
    <property type="evidence" value="ECO:0007669"/>
    <property type="project" value="UniProtKB-UniRule"/>
</dbReference>
<evidence type="ECO:0000256" key="6">
    <source>
        <dbReference type="ARBA" id="ARBA00022840"/>
    </source>
</evidence>
<dbReference type="SUPFAM" id="SSF55326">
    <property type="entry name" value="PurM N-terminal domain-like"/>
    <property type="match status" value="1"/>
</dbReference>
<comment type="subunit">
    <text evidence="9">Homodimer.</text>
</comment>
<dbReference type="GO" id="GO:0005524">
    <property type="term" value="F:ATP binding"/>
    <property type="evidence" value="ECO:0007669"/>
    <property type="project" value="UniProtKB-UniRule"/>
</dbReference>
<dbReference type="HAMAP" id="MF_00625">
    <property type="entry name" value="SelD"/>
    <property type="match status" value="1"/>
</dbReference>
<keyword evidence="7 9" id="KW-0460">Magnesium</keyword>
<evidence type="ECO:0000256" key="5">
    <source>
        <dbReference type="ARBA" id="ARBA00022777"/>
    </source>
</evidence>
<evidence type="ECO:0000256" key="4">
    <source>
        <dbReference type="ARBA" id="ARBA00022741"/>
    </source>
</evidence>
<evidence type="ECO:0000256" key="9">
    <source>
        <dbReference type="HAMAP-Rule" id="MF_00625"/>
    </source>
</evidence>
<keyword evidence="13" id="KW-1185">Reference proteome</keyword>
<organism evidence="12 13">
    <name type="scientific">Thiospirochaeta perfilievii</name>
    <dbReference type="NCBI Taxonomy" id="252967"/>
    <lineage>
        <taxon>Bacteria</taxon>
        <taxon>Pseudomonadati</taxon>
        <taxon>Spirochaetota</taxon>
        <taxon>Spirochaetia</taxon>
        <taxon>Spirochaetales</taxon>
        <taxon>Spirochaetaceae</taxon>
        <taxon>Thiospirochaeta</taxon>
    </lineage>
</organism>
<evidence type="ECO:0000256" key="8">
    <source>
        <dbReference type="ARBA" id="ARBA00023266"/>
    </source>
</evidence>
<evidence type="ECO:0000256" key="3">
    <source>
        <dbReference type="ARBA" id="ARBA00022723"/>
    </source>
</evidence>
<dbReference type="InterPro" id="IPR036921">
    <property type="entry name" value="PurM-like_N_sf"/>
</dbReference>
<keyword evidence="5 9" id="KW-0418">Kinase</keyword>
<dbReference type="SUPFAM" id="SSF56042">
    <property type="entry name" value="PurM C-terminal domain-like"/>
    <property type="match status" value="1"/>
</dbReference>
<comment type="catalytic activity">
    <reaction evidence="9">
        <text>hydrogenselenide + ATP + H2O = selenophosphate + AMP + phosphate + 2 H(+)</text>
        <dbReference type="Rhea" id="RHEA:18737"/>
        <dbReference type="ChEBI" id="CHEBI:15377"/>
        <dbReference type="ChEBI" id="CHEBI:15378"/>
        <dbReference type="ChEBI" id="CHEBI:16144"/>
        <dbReference type="ChEBI" id="CHEBI:29317"/>
        <dbReference type="ChEBI" id="CHEBI:30616"/>
        <dbReference type="ChEBI" id="CHEBI:43474"/>
        <dbReference type="ChEBI" id="CHEBI:456215"/>
        <dbReference type="EC" id="2.7.9.3"/>
    </reaction>
</comment>
<accession>A0A5C1Q8M6</accession>
<feature type="binding site" evidence="9">
    <location>
        <position position="224"/>
    </location>
    <ligand>
        <name>Mg(2+)</name>
        <dbReference type="ChEBI" id="CHEBI:18420"/>
    </ligand>
</feature>
<keyword evidence="6 9" id="KW-0067">ATP-binding</keyword>
<evidence type="ECO:0000313" key="13">
    <source>
        <dbReference type="Proteomes" id="UP000323824"/>
    </source>
</evidence>
<reference evidence="12 13" key="1">
    <citation type="submission" date="2019-02" db="EMBL/GenBank/DDBJ databases">
        <authorList>
            <person name="Fomenkov A."/>
            <person name="Dubinina G."/>
            <person name="Grabovich M."/>
            <person name="Vincze T."/>
            <person name="Roberts R.J."/>
        </authorList>
    </citation>
    <scope>NUCLEOTIDE SEQUENCE [LARGE SCALE GENOMIC DNA]</scope>
    <source>
        <strain evidence="12 13">P</strain>
    </source>
</reference>
<dbReference type="InterPro" id="IPR016188">
    <property type="entry name" value="PurM-like_N"/>
</dbReference>
<dbReference type="PANTHER" id="PTHR10256:SF0">
    <property type="entry name" value="INACTIVE SELENIDE, WATER DIKINASE-LIKE PROTEIN-RELATED"/>
    <property type="match status" value="1"/>
</dbReference>
<dbReference type="OrthoDB" id="9772934at2"/>
<dbReference type="KEGG" id="sper:EW093_06935"/>
<name>A0A5C1Q8M6_9SPIO</name>
<dbReference type="PANTHER" id="PTHR10256">
    <property type="entry name" value="SELENIDE, WATER DIKINASE"/>
    <property type="match status" value="1"/>
</dbReference>
<keyword evidence="4 9" id="KW-0547">Nucleotide-binding</keyword>
<evidence type="ECO:0000256" key="1">
    <source>
        <dbReference type="ARBA" id="ARBA00008026"/>
    </source>
</evidence>
<dbReference type="FunFam" id="3.30.1330.10:FF:000003">
    <property type="entry name" value="Selenide, water dikinase"/>
    <property type="match status" value="1"/>
</dbReference>
<dbReference type="EMBL" id="CP035807">
    <property type="protein sequence ID" value="QEN04443.1"/>
    <property type="molecule type" value="Genomic_DNA"/>
</dbReference>
<feature type="binding site" evidence="9">
    <location>
        <position position="48"/>
    </location>
    <ligand>
        <name>Mg(2+)</name>
        <dbReference type="ChEBI" id="CHEBI:18420"/>
    </ligand>
</feature>
<feature type="binding site" description="in other chain" evidence="9">
    <location>
        <position position="65"/>
    </location>
    <ligand>
        <name>ATP</name>
        <dbReference type="ChEBI" id="CHEBI:30616"/>
        <note>ligand shared between dimeric partners</note>
    </ligand>
</feature>
<keyword evidence="8 9" id="KW-0711">Selenium</keyword>
<keyword evidence="2 9" id="KW-0808">Transferase</keyword>
<evidence type="ECO:0000259" key="10">
    <source>
        <dbReference type="Pfam" id="PF00586"/>
    </source>
</evidence>
<proteinExistence type="inferred from homology"/>
<comment type="function">
    <text evidence="9">Synthesizes selenophosphate from selenide and ATP.</text>
</comment>
<dbReference type="AlphaFoldDB" id="A0A5C1Q8M6"/>
<gene>
    <name evidence="9 12" type="primary">selD</name>
    <name evidence="12" type="ORF">EW093_06935</name>
</gene>
<dbReference type="InterPro" id="IPR036676">
    <property type="entry name" value="PurM-like_C_sf"/>
</dbReference>
<dbReference type="GO" id="GO:0005737">
    <property type="term" value="C:cytoplasm"/>
    <property type="evidence" value="ECO:0007669"/>
    <property type="project" value="TreeGrafter"/>
</dbReference>
<comment type="similarity">
    <text evidence="1 9">Belongs to the selenophosphate synthase 1 family. Class I subfamily.</text>
</comment>
<feature type="binding site" description="in other chain" evidence="9">
    <location>
        <position position="88"/>
    </location>
    <ligand>
        <name>ATP</name>
        <dbReference type="ChEBI" id="CHEBI:30616"/>
        <note>ligand shared between dimeric partners</note>
    </ligand>
</feature>
<dbReference type="RefSeq" id="WP_149567690.1">
    <property type="nucleotide sequence ID" value="NZ_CP035807.1"/>
</dbReference>
<feature type="binding site" evidence="9">
    <location>
        <position position="88"/>
    </location>
    <ligand>
        <name>Mg(2+)</name>
        <dbReference type="ChEBI" id="CHEBI:18420"/>
    </ligand>
</feature>
<comment type="cofactor">
    <cofactor evidence="9">
        <name>Mg(2+)</name>
        <dbReference type="ChEBI" id="CHEBI:18420"/>
    </cofactor>
    <text evidence="9">Binds 1 Mg(2+) ion per monomer.</text>
</comment>
<feature type="domain" description="PurM-like C-terminal" evidence="11">
    <location>
        <begin position="168"/>
        <end position="341"/>
    </location>
</feature>
<evidence type="ECO:0000256" key="2">
    <source>
        <dbReference type="ARBA" id="ARBA00022679"/>
    </source>
</evidence>
<dbReference type="Gene3D" id="3.90.650.10">
    <property type="entry name" value="PurM-like C-terminal domain"/>
    <property type="match status" value="1"/>
</dbReference>
<dbReference type="Proteomes" id="UP000323824">
    <property type="component" value="Chromosome"/>
</dbReference>
<dbReference type="NCBIfam" id="NF002098">
    <property type="entry name" value="PRK00943.1"/>
    <property type="match status" value="1"/>
</dbReference>
<feature type="domain" description="PurM-like N-terminal" evidence="10">
    <location>
        <begin position="47"/>
        <end position="154"/>
    </location>
</feature>
<dbReference type="GO" id="GO:0016260">
    <property type="term" value="P:selenocysteine biosynthetic process"/>
    <property type="evidence" value="ECO:0007669"/>
    <property type="project" value="InterPro"/>
</dbReference>
<dbReference type="Pfam" id="PF00586">
    <property type="entry name" value="AIRS"/>
    <property type="match status" value="1"/>
</dbReference>
<keyword evidence="3 9" id="KW-0479">Metal-binding</keyword>
<feature type="active site" evidence="9">
    <location>
        <position position="15"/>
    </location>
</feature>
<sequence length="344" mass="37036">MDDIKLTTLTKFSGCGAKLGPGLLDKALCGLTQPIFPNLMVDFTTSDDAGVYKINDEQALVNTLDFFPPIVDDPYAFGQIATANALSDVYAMGATPITAMSIVGFPLDKADISVLRKITEGCLDKLKEANVPLVGGHSIQDSELKFGVSVSGLVHPDKVLVNNKPELGEVVILTKPIGTGTINTALKKGWASQESINASMESMVKLNKYASEIIQSYPVKCCTDVTGFGLVGHSCEMILDSEVGLTIDFKSLKLLPGVNDSIEKGAIPGGTRKNLEFRGSFVENLETLSDNIKYTLFDPQTSGGLLFTIKPEFVDQILEEMESNNIDAFIVGEVTDNKETIIIK</sequence>
<evidence type="ECO:0000259" key="11">
    <source>
        <dbReference type="Pfam" id="PF02769"/>
    </source>
</evidence>
<dbReference type="Pfam" id="PF02769">
    <property type="entry name" value="AIRS_C"/>
    <property type="match status" value="1"/>
</dbReference>
<protein>
    <recommendedName>
        <fullName evidence="9">Selenide, water dikinase</fullName>
        <ecNumber evidence="9">2.7.9.3</ecNumber>
    </recommendedName>
    <alternativeName>
        <fullName evidence="9">Selenium donor protein</fullName>
    </alternativeName>
    <alternativeName>
        <fullName evidence="9">Selenophosphate synthase</fullName>
    </alternativeName>
</protein>
<feature type="binding site" evidence="9">
    <location>
        <begin position="136"/>
        <end position="138"/>
    </location>
    <ligand>
        <name>ATP</name>
        <dbReference type="ChEBI" id="CHEBI:30616"/>
        <note>ligand shared between dimeric partners</note>
    </ligand>
</feature>
<dbReference type="InterPro" id="IPR010918">
    <property type="entry name" value="PurM-like_C_dom"/>
</dbReference>
<feature type="site" description="Important for catalytic activity" evidence="9">
    <location>
        <position position="18"/>
    </location>
</feature>